<reference evidence="1" key="1">
    <citation type="submission" date="2018-02" db="EMBL/GenBank/DDBJ databases">
        <title>Rhizophora mucronata_Transcriptome.</title>
        <authorList>
            <person name="Meera S.P."/>
            <person name="Sreeshan A."/>
            <person name="Augustine A."/>
        </authorList>
    </citation>
    <scope>NUCLEOTIDE SEQUENCE</scope>
    <source>
        <tissue evidence="1">Leaf</tissue>
    </source>
</reference>
<protein>
    <submittedName>
        <fullName evidence="1">Uncharacterized protein</fullName>
    </submittedName>
</protein>
<proteinExistence type="predicted"/>
<evidence type="ECO:0000313" key="1">
    <source>
        <dbReference type="EMBL" id="MBX61527.1"/>
    </source>
</evidence>
<organism evidence="1">
    <name type="scientific">Rhizophora mucronata</name>
    <name type="common">Asiatic mangrove</name>
    <dbReference type="NCBI Taxonomy" id="61149"/>
    <lineage>
        <taxon>Eukaryota</taxon>
        <taxon>Viridiplantae</taxon>
        <taxon>Streptophyta</taxon>
        <taxon>Embryophyta</taxon>
        <taxon>Tracheophyta</taxon>
        <taxon>Spermatophyta</taxon>
        <taxon>Magnoliopsida</taxon>
        <taxon>eudicotyledons</taxon>
        <taxon>Gunneridae</taxon>
        <taxon>Pentapetalae</taxon>
        <taxon>rosids</taxon>
        <taxon>fabids</taxon>
        <taxon>Malpighiales</taxon>
        <taxon>Rhizophoraceae</taxon>
        <taxon>Rhizophora</taxon>
    </lineage>
</organism>
<name>A0A2P2Q3F0_RHIMU</name>
<dbReference type="EMBL" id="GGEC01081043">
    <property type="protein sequence ID" value="MBX61527.1"/>
    <property type="molecule type" value="Transcribed_RNA"/>
</dbReference>
<accession>A0A2P2Q3F0</accession>
<sequence length="9" mass="1176">MHHRSKMLH</sequence>